<dbReference type="GO" id="GO:0005737">
    <property type="term" value="C:cytoplasm"/>
    <property type="evidence" value="ECO:0007669"/>
    <property type="project" value="TreeGrafter"/>
</dbReference>
<dbReference type="InterPro" id="IPR047767">
    <property type="entry name" value="PSP1-like"/>
</dbReference>
<name>A0AA49JY95_9BACT</name>
<evidence type="ECO:0000256" key="1">
    <source>
        <dbReference type="SAM" id="MobiDB-lite"/>
    </source>
</evidence>
<dbReference type="KEGG" id="pspc:Strain318_000512"/>
<evidence type="ECO:0000313" key="5">
    <source>
        <dbReference type="Proteomes" id="UP001229955"/>
    </source>
</evidence>
<dbReference type="PROSITE" id="PS51411">
    <property type="entry name" value="PSP1_C"/>
    <property type="match status" value="1"/>
</dbReference>
<feature type="domain" description="PSP1 C-terminal" evidence="2">
    <location>
        <begin position="75"/>
        <end position="160"/>
    </location>
</feature>
<dbReference type="AlphaFoldDB" id="A0AA49JY95"/>
<dbReference type="InterPro" id="IPR007557">
    <property type="entry name" value="PSP1_C"/>
</dbReference>
<evidence type="ECO:0000313" key="3">
    <source>
        <dbReference type="EMBL" id="WKW11271.1"/>
    </source>
</evidence>
<dbReference type="Pfam" id="PF04468">
    <property type="entry name" value="PSP1"/>
    <property type="match status" value="1"/>
</dbReference>
<accession>A0AA49JSR5</accession>
<accession>A0AA49JY95</accession>
<dbReference type="Proteomes" id="UP001229955">
    <property type="component" value="Chromosome"/>
</dbReference>
<organism evidence="4 5">
    <name type="scientific">Pseudogemmatithrix spongiicola</name>
    <dbReference type="NCBI Taxonomy" id="3062599"/>
    <lineage>
        <taxon>Bacteria</taxon>
        <taxon>Pseudomonadati</taxon>
        <taxon>Gemmatimonadota</taxon>
        <taxon>Gemmatimonadia</taxon>
        <taxon>Gemmatimonadales</taxon>
        <taxon>Gemmatimonadaceae</taxon>
        <taxon>Pseudogemmatithrix</taxon>
    </lineage>
</organism>
<feature type="compositionally biased region" description="Basic residues" evidence="1">
    <location>
        <begin position="342"/>
        <end position="355"/>
    </location>
</feature>
<dbReference type="RefSeq" id="WP_367886971.1">
    <property type="nucleotide sequence ID" value="NZ_CP130612.1"/>
</dbReference>
<keyword evidence="5" id="KW-1185">Reference proteome</keyword>
<dbReference type="PANTHER" id="PTHR43830:SF3">
    <property type="entry name" value="PROTEIN PSP1"/>
    <property type="match status" value="1"/>
</dbReference>
<dbReference type="PANTHER" id="PTHR43830">
    <property type="entry name" value="PROTEIN PSP1"/>
    <property type="match status" value="1"/>
</dbReference>
<dbReference type="EMBL" id="CP130613">
    <property type="protein sequence ID" value="WKW14181.1"/>
    <property type="molecule type" value="Genomic_DNA"/>
</dbReference>
<evidence type="ECO:0000259" key="2">
    <source>
        <dbReference type="PROSITE" id="PS51411"/>
    </source>
</evidence>
<protein>
    <submittedName>
        <fullName evidence="4">Regulatory iron-sulfur-containing complex subunit RicT</fullName>
    </submittedName>
</protein>
<proteinExistence type="predicted"/>
<gene>
    <name evidence="4" type="primary">ricT</name>
    <name evidence="3" type="ORF">Strain138_000512</name>
    <name evidence="4" type="ORF">Strain318_000512</name>
</gene>
<sequence>MTAAAVATHLVEVEFKGNRRVFYQWSGETPPAPKTAVIVAVDRGEDFGRVYATGELAEKRKAGTTHGKESPAELPKISRLAKPDEIDRAVRLRADEHAVRKAAIEFARELKLDLKISDTEWQWDRRKLTCYFTAEERVDFRELVRRLEKRFSTRVHMWHIGVRDEARRLDGIGRCGRQFCSSSWLPELRPVKSSTAKDQRLSTLNPSQISGTCGRLMCCLRHEHEFYVAARRRFPKEGKVIVTAVGEEKVVSNDIFRDLVTLRTAEGEMRTIPLAQLRKETAPGVVPSDEDAAAASGTLLSLERAQGEDDEADEAPEPVAASESVDAPEDESPSADAEEPKRRRRRGRRGGRRGRGGPGGPDSAGAPQNPTT</sequence>
<reference evidence="4" key="1">
    <citation type="submission" date="2023-07" db="EMBL/GenBank/DDBJ databases">
        <authorList>
            <person name="Haufschild T."/>
            <person name="Kallscheuer N."/>
            <person name="Hammer J."/>
            <person name="Kohn T."/>
            <person name="Kabuu M."/>
            <person name="Jogler M."/>
            <person name="Wohfarth N."/>
            <person name="Heuer A."/>
            <person name="Rohde M."/>
            <person name="van Teeseling M.C.F."/>
            <person name="Jogler C."/>
        </authorList>
    </citation>
    <scope>NUCLEOTIDE SEQUENCE</scope>
    <source>
        <strain evidence="3">Strain 138</strain>
        <strain evidence="4">Strain 318</strain>
    </source>
</reference>
<dbReference type="EMBL" id="CP130612">
    <property type="protein sequence ID" value="WKW11271.1"/>
    <property type="molecule type" value="Genomic_DNA"/>
</dbReference>
<evidence type="ECO:0000313" key="4">
    <source>
        <dbReference type="EMBL" id="WKW14181.1"/>
    </source>
</evidence>
<dbReference type="NCBIfam" id="NF041131">
    <property type="entry name" value="RicT_YaaT_fam"/>
    <property type="match status" value="1"/>
</dbReference>
<feature type="compositionally biased region" description="Acidic residues" evidence="1">
    <location>
        <begin position="326"/>
        <end position="337"/>
    </location>
</feature>
<feature type="region of interest" description="Disordered" evidence="1">
    <location>
        <begin position="305"/>
        <end position="372"/>
    </location>
</feature>